<dbReference type="InterPro" id="IPR036179">
    <property type="entry name" value="Ig-like_dom_sf"/>
</dbReference>
<reference evidence="13" key="1">
    <citation type="submission" date="2025-08" db="UniProtKB">
        <authorList>
            <consortium name="Ensembl"/>
        </authorList>
    </citation>
    <scope>IDENTIFICATION</scope>
</reference>
<gene>
    <name evidence="13" type="primary">LOC107553037</name>
</gene>
<feature type="domain" description="Fibronectin type-III" evidence="12">
    <location>
        <begin position="617"/>
        <end position="709"/>
    </location>
</feature>
<dbReference type="AlphaFoldDB" id="A0A672P0I8"/>
<evidence type="ECO:0000256" key="2">
    <source>
        <dbReference type="ARBA" id="ARBA00022475"/>
    </source>
</evidence>
<reference evidence="13" key="2">
    <citation type="submission" date="2025-09" db="UniProtKB">
        <authorList>
            <consortium name="Ensembl"/>
        </authorList>
    </citation>
    <scope>IDENTIFICATION</scope>
</reference>
<evidence type="ECO:0000259" key="11">
    <source>
        <dbReference type="PROSITE" id="PS50835"/>
    </source>
</evidence>
<feature type="chain" id="PRO_5025567634" evidence="10">
    <location>
        <begin position="26"/>
        <end position="912"/>
    </location>
</feature>
<evidence type="ECO:0000259" key="12">
    <source>
        <dbReference type="PROSITE" id="PS50853"/>
    </source>
</evidence>
<dbReference type="SMART" id="SM00408">
    <property type="entry name" value="IGc2"/>
    <property type="match status" value="4"/>
</dbReference>
<feature type="domain" description="Ig-like" evidence="11">
    <location>
        <begin position="229"/>
        <end position="313"/>
    </location>
</feature>
<dbReference type="InterPro" id="IPR036116">
    <property type="entry name" value="FN3_sf"/>
</dbReference>
<dbReference type="PANTHER" id="PTHR44170">
    <property type="entry name" value="PROTEIN SIDEKICK"/>
    <property type="match status" value="1"/>
</dbReference>
<keyword evidence="3" id="KW-0677">Repeat</keyword>
<dbReference type="SUPFAM" id="SSF48726">
    <property type="entry name" value="Immunoglobulin"/>
    <property type="match status" value="5"/>
</dbReference>
<dbReference type="InterPro" id="IPR003961">
    <property type="entry name" value="FN3_dom"/>
</dbReference>
<evidence type="ECO:0000256" key="9">
    <source>
        <dbReference type="SAM" id="Phobius"/>
    </source>
</evidence>
<dbReference type="Pfam" id="PF07679">
    <property type="entry name" value="I-set"/>
    <property type="match status" value="2"/>
</dbReference>
<dbReference type="InterPro" id="IPR013783">
    <property type="entry name" value="Ig-like_fold"/>
</dbReference>
<keyword evidence="10" id="KW-0732">Signal</keyword>
<dbReference type="CDD" id="cd00063">
    <property type="entry name" value="FN3"/>
    <property type="match status" value="2"/>
</dbReference>
<dbReference type="InterPro" id="IPR013098">
    <property type="entry name" value="Ig_I-set"/>
</dbReference>
<feature type="region of interest" description="Disordered" evidence="8">
    <location>
        <begin position="826"/>
        <end position="890"/>
    </location>
</feature>
<feature type="domain" description="Ig-like" evidence="11">
    <location>
        <begin position="321"/>
        <end position="412"/>
    </location>
</feature>
<keyword evidence="7" id="KW-0393">Immunoglobulin domain</keyword>
<name>A0A672P0I8_SINGR</name>
<keyword evidence="9" id="KW-0812">Transmembrane</keyword>
<dbReference type="Pfam" id="PF00041">
    <property type="entry name" value="fn3"/>
    <property type="match status" value="1"/>
</dbReference>
<feature type="signal peptide" evidence="10">
    <location>
        <begin position="1"/>
        <end position="25"/>
    </location>
</feature>
<evidence type="ECO:0000256" key="8">
    <source>
        <dbReference type="SAM" id="MobiDB-lite"/>
    </source>
</evidence>
<dbReference type="OMA" id="FVMGPNV"/>
<sequence length="912" mass="100041">MVQKKLWLLNVTVAAALSLLRLSLSAESVVRGRVGGFAELGCSLTPPSEGATTPNLFPLHVVEWVRLGYNVPILIKFGSYTPRVHPNYRGRVSLSRGASLLVDKLTLEDEGWFECRILLLDRTDEFQNGTWNFLSISDPPIFIKTPPAFLEVMLGESLTLHCDAHGNPKPTIIWRKDGSDAEKQDAIQVLNETLSLSKVTRETTGIYKCHVSNSEGNLTHITQLQVKGPPIIIIPPEDTTMNMSQDAILQCQAEAYPSNFTYEWWKQGQNVILKSRVKILVDGTLLISGLIPEDSGNYTCTPTNGLLTPPSASAYLKVKHPARVVRMPRETYLPAGKGGKIICPVQAEPPMLYVNWTKDGASLDLEQYPGWMVNSEGSVFITAANDDAVGMYTCTAYNSYGTMGQSEPTKVILKDPPSFRVSPRAEYLQEVGRELVIPCQSQGDPTPNITWNKVGPALRSPFTVLSNGSLVLRPLSKDHQGAWECLASNRVATVIASTTILVLGTSPHAVTSLSVDPGFTQANVSWEPGFDGGYTQKFTVWVKPTVRGKHEWASIPVPTSKTSLLVTGLQAATSYQFSVLAQNKLGSGPFSEIVTIRTLAPPTETPTVVTTIAMLFPPTLLSANRTSLGVLLQWVPPLEESPPLTSFVLQAKRGKGEWVTIDREIAVNVTELIVQGLVKDSNYELCLLSRRDKQVSVPSDSVVISTEGMEMYPPAPSLLSFVPEPLLAGVIGGVCFLFVAIILSLVTACVMNSRRRQRRRKKRDGKSSDKIYRVIVMDQRKQLLSSSSPPPHYTQFESHFGGSPSPTSAIESISRSPDGRFVIQPVLENSTPTHIKKKLKKELPQSPDRESNQSNPVSSERDKERTMPSALTVDSPDPERPPHSPGRVKAMARNFSRHGCFYSTQKGAPTIP</sequence>
<dbReference type="PANTHER" id="PTHR44170:SF41">
    <property type="entry name" value="PROTEIN TURTLE HOMOLOG A"/>
    <property type="match status" value="1"/>
</dbReference>
<dbReference type="InterPro" id="IPR003598">
    <property type="entry name" value="Ig_sub2"/>
</dbReference>
<dbReference type="SMART" id="SM00060">
    <property type="entry name" value="FN3"/>
    <property type="match status" value="2"/>
</dbReference>
<evidence type="ECO:0000256" key="7">
    <source>
        <dbReference type="ARBA" id="ARBA00023319"/>
    </source>
</evidence>
<dbReference type="PROSITE" id="PS50853">
    <property type="entry name" value="FN3"/>
    <property type="match status" value="2"/>
</dbReference>
<dbReference type="Proteomes" id="UP000472262">
    <property type="component" value="Unassembled WGS sequence"/>
</dbReference>
<feature type="domain" description="Ig-like" evidence="11">
    <location>
        <begin position="140"/>
        <end position="225"/>
    </location>
</feature>
<accession>A0A672P0I8</accession>
<feature type="region of interest" description="Disordered" evidence="8">
    <location>
        <begin position="782"/>
        <end position="813"/>
    </location>
</feature>
<feature type="compositionally biased region" description="Basic and acidic residues" evidence="8">
    <location>
        <begin position="841"/>
        <end position="851"/>
    </location>
</feature>
<dbReference type="SMART" id="SM00406">
    <property type="entry name" value="IGv"/>
    <property type="match status" value="2"/>
</dbReference>
<evidence type="ECO:0000256" key="5">
    <source>
        <dbReference type="ARBA" id="ARBA00023157"/>
    </source>
</evidence>
<keyword evidence="5" id="KW-1015">Disulfide bond</keyword>
<protein>
    <submittedName>
        <fullName evidence="13">Uncharacterized LOC107553037</fullName>
    </submittedName>
</protein>
<feature type="domain" description="Fibronectin type-III" evidence="12">
    <location>
        <begin position="506"/>
        <end position="601"/>
    </location>
</feature>
<evidence type="ECO:0000313" key="14">
    <source>
        <dbReference type="Proteomes" id="UP000472262"/>
    </source>
</evidence>
<dbReference type="CDD" id="cd00096">
    <property type="entry name" value="Ig"/>
    <property type="match status" value="1"/>
</dbReference>
<dbReference type="SUPFAM" id="SSF49265">
    <property type="entry name" value="Fibronectin type III"/>
    <property type="match status" value="1"/>
</dbReference>
<evidence type="ECO:0000256" key="6">
    <source>
        <dbReference type="ARBA" id="ARBA00023180"/>
    </source>
</evidence>
<proteinExistence type="predicted"/>
<dbReference type="Ensembl" id="ENSSGRT00000060650.1">
    <property type="protein sequence ID" value="ENSSGRP00000056815.1"/>
    <property type="gene ID" value="ENSSGRG00000029723.1"/>
</dbReference>
<evidence type="ECO:0000256" key="3">
    <source>
        <dbReference type="ARBA" id="ARBA00022737"/>
    </source>
</evidence>
<dbReference type="FunFam" id="2.60.40.10:FF:000005">
    <property type="entry name" value="Neuronal cell adhesion molecule"/>
    <property type="match status" value="1"/>
</dbReference>
<keyword evidence="9" id="KW-1133">Transmembrane helix</keyword>
<keyword evidence="2" id="KW-1003">Cell membrane</keyword>
<organism evidence="13 14">
    <name type="scientific">Sinocyclocheilus grahami</name>
    <name type="common">Dianchi golden-line fish</name>
    <name type="synonym">Barbus grahami</name>
    <dbReference type="NCBI Taxonomy" id="75366"/>
    <lineage>
        <taxon>Eukaryota</taxon>
        <taxon>Metazoa</taxon>
        <taxon>Chordata</taxon>
        <taxon>Craniata</taxon>
        <taxon>Vertebrata</taxon>
        <taxon>Euteleostomi</taxon>
        <taxon>Actinopterygii</taxon>
        <taxon>Neopterygii</taxon>
        <taxon>Teleostei</taxon>
        <taxon>Ostariophysi</taxon>
        <taxon>Cypriniformes</taxon>
        <taxon>Cyprinidae</taxon>
        <taxon>Cyprininae</taxon>
        <taxon>Sinocyclocheilus</taxon>
    </lineage>
</organism>
<dbReference type="FunFam" id="2.60.40.10:FF:000323">
    <property type="entry name" value="Immunoglobulin superfamily member 9B"/>
    <property type="match status" value="1"/>
</dbReference>
<feature type="compositionally biased region" description="Polar residues" evidence="8">
    <location>
        <begin position="804"/>
        <end position="813"/>
    </location>
</feature>
<dbReference type="Gene3D" id="2.60.40.10">
    <property type="entry name" value="Immunoglobulins"/>
    <property type="match status" value="7"/>
</dbReference>
<evidence type="ECO:0000256" key="4">
    <source>
        <dbReference type="ARBA" id="ARBA00023136"/>
    </source>
</evidence>
<keyword evidence="4 9" id="KW-0472">Membrane</keyword>
<keyword evidence="6" id="KW-0325">Glycoprotein</keyword>
<dbReference type="Pfam" id="PF13927">
    <property type="entry name" value="Ig_3"/>
    <property type="match status" value="2"/>
</dbReference>
<comment type="subcellular location">
    <subcellularLocation>
        <location evidence="1">Cell membrane</location>
    </subcellularLocation>
</comment>
<feature type="domain" description="Ig-like" evidence="11">
    <location>
        <begin position="417"/>
        <end position="501"/>
    </location>
</feature>
<dbReference type="InterPro" id="IPR007110">
    <property type="entry name" value="Ig-like_dom"/>
</dbReference>
<dbReference type="InterPro" id="IPR013106">
    <property type="entry name" value="Ig_V-set"/>
</dbReference>
<feature type="transmembrane region" description="Helical" evidence="9">
    <location>
        <begin position="726"/>
        <end position="751"/>
    </location>
</feature>
<evidence type="ECO:0000256" key="10">
    <source>
        <dbReference type="SAM" id="SignalP"/>
    </source>
</evidence>
<keyword evidence="14" id="KW-1185">Reference proteome</keyword>
<evidence type="ECO:0000313" key="13">
    <source>
        <dbReference type="Ensembl" id="ENSSGRP00000056815.1"/>
    </source>
</evidence>
<dbReference type="GO" id="GO:0005886">
    <property type="term" value="C:plasma membrane"/>
    <property type="evidence" value="ECO:0007669"/>
    <property type="project" value="UniProtKB-SubCell"/>
</dbReference>
<dbReference type="SMART" id="SM00409">
    <property type="entry name" value="IG"/>
    <property type="match status" value="5"/>
</dbReference>
<evidence type="ECO:0000256" key="1">
    <source>
        <dbReference type="ARBA" id="ARBA00004236"/>
    </source>
</evidence>
<dbReference type="InterPro" id="IPR003599">
    <property type="entry name" value="Ig_sub"/>
</dbReference>
<dbReference type="PROSITE" id="PS50835">
    <property type="entry name" value="IG_LIKE"/>
    <property type="match status" value="4"/>
</dbReference>
<dbReference type="GO" id="GO:0098609">
    <property type="term" value="P:cell-cell adhesion"/>
    <property type="evidence" value="ECO:0007669"/>
    <property type="project" value="TreeGrafter"/>
</dbReference>